<dbReference type="Pfam" id="PF14066">
    <property type="entry name" value="DUF4256"/>
    <property type="match status" value="1"/>
</dbReference>
<dbReference type="InterPro" id="IPR025352">
    <property type="entry name" value="DUF4256"/>
</dbReference>
<dbReference type="Proteomes" id="UP001595885">
    <property type="component" value="Unassembled WGS sequence"/>
</dbReference>
<dbReference type="EMBL" id="JBHSGW010000027">
    <property type="protein sequence ID" value="MFC4740918.1"/>
    <property type="molecule type" value="Genomic_DNA"/>
</dbReference>
<accession>A0ABV9P5T8</accession>
<gene>
    <name evidence="1" type="ORF">ACFO3U_13025</name>
</gene>
<reference evidence="2" key="1">
    <citation type="journal article" date="2019" name="Int. J. Syst. Evol. Microbiol.">
        <title>The Global Catalogue of Microorganisms (GCM) 10K type strain sequencing project: providing services to taxonomists for standard genome sequencing and annotation.</title>
        <authorList>
            <consortium name="The Broad Institute Genomics Platform"/>
            <consortium name="The Broad Institute Genome Sequencing Center for Infectious Disease"/>
            <person name="Wu L."/>
            <person name="Ma J."/>
        </authorList>
    </citation>
    <scope>NUCLEOTIDE SEQUENCE [LARGE SCALE GENOMIC DNA]</scope>
    <source>
        <strain evidence="2">CCUG 50349</strain>
    </source>
</reference>
<organism evidence="1 2">
    <name type="scientific">Flavobacterium ponti</name>
    <dbReference type="NCBI Taxonomy" id="665133"/>
    <lineage>
        <taxon>Bacteria</taxon>
        <taxon>Pseudomonadati</taxon>
        <taxon>Bacteroidota</taxon>
        <taxon>Flavobacteriia</taxon>
        <taxon>Flavobacteriales</taxon>
        <taxon>Flavobacteriaceae</taxon>
        <taxon>Flavobacterium</taxon>
    </lineage>
</organism>
<comment type="caution">
    <text evidence="1">The sequence shown here is derived from an EMBL/GenBank/DDBJ whole genome shotgun (WGS) entry which is preliminary data.</text>
</comment>
<evidence type="ECO:0000313" key="1">
    <source>
        <dbReference type="EMBL" id="MFC4740918.1"/>
    </source>
</evidence>
<dbReference type="RefSeq" id="WP_379743226.1">
    <property type="nucleotide sequence ID" value="NZ_JBHSGW010000027.1"/>
</dbReference>
<sequence length="176" mass="20305">MEHQLQLLKTRFYENPNRHKDLDWHKIEEKLIANPKKIAILEQMEKTGGEPDVVGFDEEKNQYLFVDCSSESPAGRRSFCYDKEALESRKQNKPKDSAVEAAKAIGIELLNEDEYRNLQQLGNFDTKTSSWLKTPEKIRKLGGAIFGDFRFDTVFIYHNGAESYYAARGLRGILKV</sequence>
<keyword evidence="2" id="KW-1185">Reference proteome</keyword>
<protein>
    <submittedName>
        <fullName evidence="1">DUF4256 domain-containing protein</fullName>
    </submittedName>
</protein>
<evidence type="ECO:0000313" key="2">
    <source>
        <dbReference type="Proteomes" id="UP001595885"/>
    </source>
</evidence>
<proteinExistence type="predicted"/>
<name>A0ABV9P5T8_9FLAO</name>